<accession>Q0F0K3</accession>
<dbReference type="SUPFAM" id="SSF55120">
    <property type="entry name" value="Pseudouridine synthase"/>
    <property type="match status" value="1"/>
</dbReference>
<dbReference type="InterPro" id="IPR020103">
    <property type="entry name" value="PsdUridine_synth_cat_dom_sf"/>
</dbReference>
<dbReference type="EMBL" id="AATS01000004">
    <property type="protein sequence ID" value="EAU55025.1"/>
    <property type="molecule type" value="Genomic_DNA"/>
</dbReference>
<evidence type="ECO:0000313" key="10">
    <source>
        <dbReference type="EMBL" id="EAU55025.1"/>
    </source>
</evidence>
<dbReference type="InterPro" id="IPR000748">
    <property type="entry name" value="PsdUridine_synth_RsuA/RluB/E/F"/>
</dbReference>
<dbReference type="STRING" id="314344.AL013_02000"/>
<evidence type="ECO:0000256" key="2">
    <source>
        <dbReference type="ARBA" id="ARBA00022884"/>
    </source>
</evidence>
<comment type="catalytic activity">
    <reaction evidence="4">
        <text>uridine(516) in 16S rRNA = pseudouridine(516) in 16S rRNA</text>
        <dbReference type="Rhea" id="RHEA:38867"/>
        <dbReference type="Rhea" id="RHEA-COMP:10089"/>
        <dbReference type="Rhea" id="RHEA-COMP:10090"/>
        <dbReference type="ChEBI" id="CHEBI:65314"/>
        <dbReference type="ChEBI" id="CHEBI:65315"/>
        <dbReference type="EC" id="5.4.99.19"/>
    </reaction>
</comment>
<dbReference type="InterPro" id="IPR020094">
    <property type="entry name" value="TruA/RsuA/RluB/E/F_N"/>
</dbReference>
<evidence type="ECO:0000259" key="8">
    <source>
        <dbReference type="Pfam" id="PF00849"/>
    </source>
</evidence>
<dbReference type="HOGENOM" id="CLU_024979_1_2_0"/>
<sequence>MSDQKSERLDKLLSNLGYGARKDVRHWIKAGWITVQGEAAESPAQKVFASDVLLEGEPLDHPDGLTIIYHKPLDTVCSRKEGGRLIYDDLPARWLDRKPPFSPVGRLDKDTSGLLIVTDDGQLNHCLTSPKQHISKTYSVTLAEPLQGREAEIMAAGTLLLENDDRPCLPAELIVHSPTQASLTLHEGRYHQARRMFVALGNHVTALQRTHIGALALKDTGLKPGEYQVTTSAELMAMIQPVAPSSAQG</sequence>
<dbReference type="OrthoDB" id="9807213at2"/>
<comment type="caution">
    <text evidence="10">The sequence shown here is derived from an EMBL/GenBank/DDBJ whole genome shotgun (WGS) entry which is preliminary data.</text>
</comment>
<dbReference type="InParanoid" id="Q0F0K3"/>
<dbReference type="AlphaFoldDB" id="Q0F0K3"/>
<dbReference type="InterPro" id="IPR050343">
    <property type="entry name" value="RsuA_PseudoU_synthase"/>
</dbReference>
<reference evidence="10 11" key="1">
    <citation type="submission" date="2006-09" db="EMBL/GenBank/DDBJ databases">
        <authorList>
            <person name="Emerson D."/>
            <person name="Ferriera S."/>
            <person name="Johnson J."/>
            <person name="Kravitz S."/>
            <person name="Halpern A."/>
            <person name="Remington K."/>
            <person name="Beeson K."/>
            <person name="Tran B."/>
            <person name="Rogers Y.-H."/>
            <person name="Friedman R."/>
            <person name="Venter J.C."/>
        </authorList>
    </citation>
    <scope>NUCLEOTIDE SEQUENCE [LARGE SCALE GENOMIC DNA]</scope>
    <source>
        <strain evidence="10 11">PV-1</strain>
    </source>
</reference>
<dbReference type="InterPro" id="IPR036986">
    <property type="entry name" value="S4_RNA-bd_sf"/>
</dbReference>
<evidence type="ECO:0000313" key="11">
    <source>
        <dbReference type="Proteomes" id="UP000005297"/>
    </source>
</evidence>
<dbReference type="SUPFAM" id="SSF55174">
    <property type="entry name" value="Alpha-L RNA-binding motif"/>
    <property type="match status" value="1"/>
</dbReference>
<comment type="similarity">
    <text evidence="1 7">Belongs to the pseudouridine synthase RsuA family.</text>
</comment>
<keyword evidence="2 6" id="KW-0694">RNA-binding</keyword>
<dbReference type="PROSITE" id="PS50889">
    <property type="entry name" value="S4"/>
    <property type="match status" value="1"/>
</dbReference>
<dbReference type="InterPro" id="IPR042092">
    <property type="entry name" value="PsdUridine_s_RsuA/RluB/E/F_cat"/>
</dbReference>
<dbReference type="RefSeq" id="WP_009851646.1">
    <property type="nucleotide sequence ID" value="NZ_DS022295.1"/>
</dbReference>
<evidence type="ECO:0000256" key="3">
    <source>
        <dbReference type="ARBA" id="ARBA00023235"/>
    </source>
</evidence>
<evidence type="ECO:0000256" key="5">
    <source>
        <dbReference type="ARBA" id="ARBA00037590"/>
    </source>
</evidence>
<dbReference type="InterPro" id="IPR006145">
    <property type="entry name" value="PsdUridine_synth_RsuA/RluA"/>
</dbReference>
<dbReference type="InterPro" id="IPR002942">
    <property type="entry name" value="S4_RNA-bd"/>
</dbReference>
<dbReference type="PANTHER" id="PTHR47683:SF4">
    <property type="entry name" value="PSEUDOURIDINE SYNTHASE"/>
    <property type="match status" value="1"/>
</dbReference>
<gene>
    <name evidence="10" type="ORF">SPV1_06769</name>
</gene>
<comment type="function">
    <text evidence="5">Responsible for synthesis of pseudouridine from uracil-516 in 16S ribosomal RNA.</text>
</comment>
<evidence type="ECO:0000256" key="6">
    <source>
        <dbReference type="PROSITE-ProRule" id="PRU00182"/>
    </source>
</evidence>
<name>Q0F0K3_9PROT</name>
<evidence type="ECO:0000256" key="4">
    <source>
        <dbReference type="ARBA" id="ARBA00036749"/>
    </source>
</evidence>
<dbReference type="Gene3D" id="3.30.70.1560">
    <property type="entry name" value="Alpha-L RNA-binding motif"/>
    <property type="match status" value="1"/>
</dbReference>
<feature type="domain" description="RNA-binding S4" evidence="9">
    <location>
        <begin position="7"/>
        <end position="52"/>
    </location>
</feature>
<dbReference type="GO" id="GO:0000455">
    <property type="term" value="P:enzyme-directed rRNA pseudouridine synthesis"/>
    <property type="evidence" value="ECO:0007669"/>
    <property type="project" value="UniProtKB-ARBA"/>
</dbReference>
<dbReference type="CDD" id="cd00165">
    <property type="entry name" value="S4"/>
    <property type="match status" value="1"/>
</dbReference>
<dbReference type="GO" id="GO:0003723">
    <property type="term" value="F:RNA binding"/>
    <property type="evidence" value="ECO:0007669"/>
    <property type="project" value="UniProtKB-KW"/>
</dbReference>
<dbReference type="Proteomes" id="UP000005297">
    <property type="component" value="Unassembled WGS sequence"/>
</dbReference>
<dbReference type="Pfam" id="PF01479">
    <property type="entry name" value="S4"/>
    <property type="match status" value="1"/>
</dbReference>
<dbReference type="eggNOG" id="COG1187">
    <property type="taxonomic scope" value="Bacteria"/>
</dbReference>
<dbReference type="Pfam" id="PF00849">
    <property type="entry name" value="PseudoU_synth_2"/>
    <property type="match status" value="1"/>
</dbReference>
<keyword evidence="3 7" id="KW-0413">Isomerase</keyword>
<dbReference type="GO" id="GO:0160136">
    <property type="term" value="F:16S rRNA pseudouridine(516) synthase activity"/>
    <property type="evidence" value="ECO:0007669"/>
    <property type="project" value="UniProtKB-EC"/>
</dbReference>
<evidence type="ECO:0000256" key="1">
    <source>
        <dbReference type="ARBA" id="ARBA00008348"/>
    </source>
</evidence>
<dbReference type="NCBIfam" id="TIGR00093">
    <property type="entry name" value="pseudouridine synthase"/>
    <property type="match status" value="1"/>
</dbReference>
<proteinExistence type="inferred from homology"/>
<feature type="domain" description="Pseudouridine synthase RsuA/RluA-like" evidence="8">
    <location>
        <begin position="67"/>
        <end position="197"/>
    </location>
</feature>
<evidence type="ECO:0000256" key="7">
    <source>
        <dbReference type="RuleBase" id="RU003887"/>
    </source>
</evidence>
<dbReference type="FunCoup" id="Q0F0K3">
    <property type="interactions" value="375"/>
</dbReference>
<dbReference type="Gene3D" id="3.30.70.580">
    <property type="entry name" value="Pseudouridine synthase I, catalytic domain, N-terminal subdomain"/>
    <property type="match status" value="1"/>
</dbReference>
<keyword evidence="11" id="KW-1185">Reference proteome</keyword>
<dbReference type="Gene3D" id="3.10.290.10">
    <property type="entry name" value="RNA-binding S4 domain"/>
    <property type="match status" value="1"/>
</dbReference>
<protein>
    <recommendedName>
        <fullName evidence="7">Pseudouridine synthase</fullName>
        <ecNumber evidence="7">5.4.99.-</ecNumber>
    </recommendedName>
</protein>
<dbReference type="EC" id="5.4.99.-" evidence="7"/>
<dbReference type="PROSITE" id="PS01149">
    <property type="entry name" value="PSI_RSU"/>
    <property type="match status" value="1"/>
</dbReference>
<evidence type="ECO:0000259" key="9">
    <source>
        <dbReference type="Pfam" id="PF01479"/>
    </source>
</evidence>
<dbReference type="InterPro" id="IPR018496">
    <property type="entry name" value="PsdUridine_synth_RsuA/RluB_CS"/>
</dbReference>
<dbReference type="PANTHER" id="PTHR47683">
    <property type="entry name" value="PSEUDOURIDINE SYNTHASE FAMILY PROTEIN-RELATED"/>
    <property type="match status" value="1"/>
</dbReference>
<organism evidence="10 11">
    <name type="scientific">Mariprofundus ferrooxydans PV-1</name>
    <dbReference type="NCBI Taxonomy" id="314345"/>
    <lineage>
        <taxon>Bacteria</taxon>
        <taxon>Pseudomonadati</taxon>
        <taxon>Pseudomonadota</taxon>
        <taxon>Candidatius Mariprofundia</taxon>
        <taxon>Mariprofundales</taxon>
        <taxon>Mariprofundaceae</taxon>
        <taxon>Mariprofundus</taxon>
    </lineage>
</organism>